<feature type="domain" description="RNA polymerase sigma-70 region 2" evidence="7">
    <location>
        <begin position="30"/>
        <end position="94"/>
    </location>
</feature>
<evidence type="ECO:0000256" key="5">
    <source>
        <dbReference type="ARBA" id="ARBA00023163"/>
    </source>
</evidence>
<comment type="similarity">
    <text evidence="1">Belongs to the sigma-70 factor family. ECF subfamily.</text>
</comment>
<dbReference type="SUPFAM" id="SSF88946">
    <property type="entry name" value="Sigma2 domain of RNA polymerase sigma factors"/>
    <property type="match status" value="1"/>
</dbReference>
<comment type="caution">
    <text evidence="9">The sequence shown here is derived from an EMBL/GenBank/DDBJ whole genome shotgun (WGS) entry which is preliminary data.</text>
</comment>
<protein>
    <submittedName>
        <fullName evidence="9">RNA polymerase sigma factor</fullName>
    </submittedName>
</protein>
<name>A0ABR7N261_9FIRM</name>
<feature type="domain" description="RNA polymerase sigma factor 70 region 4 type 2" evidence="8">
    <location>
        <begin position="132"/>
        <end position="184"/>
    </location>
</feature>
<dbReference type="Gene3D" id="1.10.10.10">
    <property type="entry name" value="Winged helix-like DNA-binding domain superfamily/Winged helix DNA-binding domain"/>
    <property type="match status" value="1"/>
</dbReference>
<dbReference type="NCBIfam" id="TIGR02937">
    <property type="entry name" value="sigma70-ECF"/>
    <property type="match status" value="1"/>
</dbReference>
<dbReference type="EMBL" id="JACRSX010000011">
    <property type="protein sequence ID" value="MBC8562722.1"/>
    <property type="molecule type" value="Genomic_DNA"/>
</dbReference>
<feature type="compositionally biased region" description="Basic and acidic residues" evidence="6">
    <location>
        <begin position="110"/>
        <end position="122"/>
    </location>
</feature>
<evidence type="ECO:0000256" key="2">
    <source>
        <dbReference type="ARBA" id="ARBA00023015"/>
    </source>
</evidence>
<dbReference type="PANTHER" id="PTHR43133">
    <property type="entry name" value="RNA POLYMERASE ECF-TYPE SIGMA FACTO"/>
    <property type="match status" value="1"/>
</dbReference>
<dbReference type="SUPFAM" id="SSF88659">
    <property type="entry name" value="Sigma3 and sigma4 domains of RNA polymerase sigma factors"/>
    <property type="match status" value="1"/>
</dbReference>
<dbReference type="PANTHER" id="PTHR43133:SF8">
    <property type="entry name" value="RNA POLYMERASE SIGMA FACTOR HI_1459-RELATED"/>
    <property type="match status" value="1"/>
</dbReference>
<evidence type="ECO:0000259" key="7">
    <source>
        <dbReference type="Pfam" id="PF04542"/>
    </source>
</evidence>
<evidence type="ECO:0000256" key="1">
    <source>
        <dbReference type="ARBA" id="ARBA00010641"/>
    </source>
</evidence>
<dbReference type="Pfam" id="PF04542">
    <property type="entry name" value="Sigma70_r2"/>
    <property type="match status" value="1"/>
</dbReference>
<evidence type="ECO:0000259" key="8">
    <source>
        <dbReference type="Pfam" id="PF08281"/>
    </source>
</evidence>
<dbReference type="InterPro" id="IPR013325">
    <property type="entry name" value="RNA_pol_sigma_r2"/>
</dbReference>
<dbReference type="Gene3D" id="1.10.1740.10">
    <property type="match status" value="1"/>
</dbReference>
<evidence type="ECO:0000256" key="4">
    <source>
        <dbReference type="ARBA" id="ARBA00023125"/>
    </source>
</evidence>
<feature type="region of interest" description="Disordered" evidence="6">
    <location>
        <begin position="99"/>
        <end position="122"/>
    </location>
</feature>
<keyword evidence="4" id="KW-0238">DNA-binding</keyword>
<evidence type="ECO:0000256" key="3">
    <source>
        <dbReference type="ARBA" id="ARBA00023082"/>
    </source>
</evidence>
<dbReference type="InterPro" id="IPR007627">
    <property type="entry name" value="RNA_pol_sigma70_r2"/>
</dbReference>
<evidence type="ECO:0000313" key="9">
    <source>
        <dbReference type="EMBL" id="MBC8562722.1"/>
    </source>
</evidence>
<dbReference type="Proteomes" id="UP000606193">
    <property type="component" value="Unassembled WGS sequence"/>
</dbReference>
<dbReference type="InterPro" id="IPR013324">
    <property type="entry name" value="RNA_pol_sigma_r3/r4-like"/>
</dbReference>
<dbReference type="Pfam" id="PF08281">
    <property type="entry name" value="Sigma70_r4_2"/>
    <property type="match status" value="1"/>
</dbReference>
<sequence length="190" mass="22036">MGAASEKDAEKIADAVRMAQKGSQDAFMELYQLFYHELYAYACYMLHHKQDAEDVVADTIVAAYESIGRLRDVYRFRQWLFKILSNKCRKKLKSYAERNKHHSRSFGGETKQDKDPDISDGKDLEKEATDREWVRDAFAVLTDEERYIVNSFLLAGYRGEEIAESLGIGASTLRSKYRRALMKMRKKLDP</sequence>
<evidence type="ECO:0000256" key="6">
    <source>
        <dbReference type="SAM" id="MobiDB-lite"/>
    </source>
</evidence>
<dbReference type="InterPro" id="IPR014284">
    <property type="entry name" value="RNA_pol_sigma-70_dom"/>
</dbReference>
<evidence type="ECO:0000313" key="10">
    <source>
        <dbReference type="Proteomes" id="UP000606193"/>
    </source>
</evidence>
<keyword evidence="5" id="KW-0804">Transcription</keyword>
<reference evidence="9 10" key="1">
    <citation type="submission" date="2020-08" db="EMBL/GenBank/DDBJ databases">
        <title>Genome public.</title>
        <authorList>
            <person name="Liu C."/>
            <person name="Sun Q."/>
        </authorList>
    </citation>
    <scope>NUCLEOTIDE SEQUENCE [LARGE SCALE GENOMIC DNA]</scope>
    <source>
        <strain evidence="9 10">NSJ-37</strain>
    </source>
</reference>
<keyword evidence="3" id="KW-0731">Sigma factor</keyword>
<dbReference type="InterPro" id="IPR039425">
    <property type="entry name" value="RNA_pol_sigma-70-like"/>
</dbReference>
<dbReference type="InterPro" id="IPR036388">
    <property type="entry name" value="WH-like_DNA-bd_sf"/>
</dbReference>
<organism evidence="9 10">
    <name type="scientific">Jutongia huaianensis</name>
    <dbReference type="NCBI Taxonomy" id="2763668"/>
    <lineage>
        <taxon>Bacteria</taxon>
        <taxon>Bacillati</taxon>
        <taxon>Bacillota</taxon>
        <taxon>Clostridia</taxon>
        <taxon>Lachnospirales</taxon>
        <taxon>Lachnospiraceae</taxon>
        <taxon>Jutongia</taxon>
    </lineage>
</organism>
<keyword evidence="2" id="KW-0805">Transcription regulation</keyword>
<proteinExistence type="inferred from homology"/>
<dbReference type="InterPro" id="IPR013249">
    <property type="entry name" value="RNA_pol_sigma70_r4_t2"/>
</dbReference>
<dbReference type="RefSeq" id="WP_249298015.1">
    <property type="nucleotide sequence ID" value="NZ_JACRSX010000011.1"/>
</dbReference>
<keyword evidence="10" id="KW-1185">Reference proteome</keyword>
<accession>A0ABR7N261</accession>
<gene>
    <name evidence="9" type="ORF">H8704_08815</name>
</gene>